<evidence type="ECO:0000313" key="4">
    <source>
        <dbReference type="Proteomes" id="UP000663828"/>
    </source>
</evidence>
<gene>
    <name evidence="2" type="ORF">EDS130_LOCUS36034</name>
    <name evidence="3" type="ORF">XAT740_LOCUS44836</name>
</gene>
<reference evidence="3" key="1">
    <citation type="submission" date="2021-02" db="EMBL/GenBank/DDBJ databases">
        <authorList>
            <person name="Nowell W R."/>
        </authorList>
    </citation>
    <scope>NUCLEOTIDE SEQUENCE</scope>
</reference>
<protein>
    <submittedName>
        <fullName evidence="3">Uncharacterized protein</fullName>
    </submittedName>
</protein>
<feature type="chain" id="PRO_5035608581" evidence="1">
    <location>
        <begin position="21"/>
        <end position="154"/>
    </location>
</feature>
<evidence type="ECO:0000256" key="1">
    <source>
        <dbReference type="SAM" id="SignalP"/>
    </source>
</evidence>
<dbReference type="Proteomes" id="UP000663828">
    <property type="component" value="Unassembled WGS sequence"/>
</dbReference>
<feature type="signal peptide" evidence="1">
    <location>
        <begin position="1"/>
        <end position="20"/>
    </location>
</feature>
<keyword evidence="4" id="KW-1185">Reference proteome</keyword>
<evidence type="ECO:0000313" key="3">
    <source>
        <dbReference type="EMBL" id="CAF1574816.1"/>
    </source>
</evidence>
<dbReference type="EMBL" id="CAJNOR010005746">
    <property type="protein sequence ID" value="CAF1574816.1"/>
    <property type="molecule type" value="Genomic_DNA"/>
</dbReference>
<dbReference type="Proteomes" id="UP000663852">
    <property type="component" value="Unassembled WGS sequence"/>
</dbReference>
<keyword evidence="1" id="KW-0732">Signal</keyword>
<accession>A0A815YWJ2</accession>
<proteinExistence type="predicted"/>
<name>A0A815YWJ2_ADIRI</name>
<dbReference type="AlphaFoldDB" id="A0A815YWJ2"/>
<dbReference type="OrthoDB" id="9971010at2759"/>
<evidence type="ECO:0000313" key="2">
    <source>
        <dbReference type="EMBL" id="CAF1401438.1"/>
    </source>
</evidence>
<dbReference type="EMBL" id="CAJNOJ010000327">
    <property type="protein sequence ID" value="CAF1401438.1"/>
    <property type="molecule type" value="Genomic_DNA"/>
</dbReference>
<comment type="caution">
    <text evidence="3">The sequence shown here is derived from an EMBL/GenBank/DDBJ whole genome shotgun (WGS) entry which is preliminary data.</text>
</comment>
<organism evidence="3 4">
    <name type="scientific">Adineta ricciae</name>
    <name type="common">Rotifer</name>
    <dbReference type="NCBI Taxonomy" id="249248"/>
    <lineage>
        <taxon>Eukaryota</taxon>
        <taxon>Metazoa</taxon>
        <taxon>Spiralia</taxon>
        <taxon>Gnathifera</taxon>
        <taxon>Rotifera</taxon>
        <taxon>Eurotatoria</taxon>
        <taxon>Bdelloidea</taxon>
        <taxon>Adinetida</taxon>
        <taxon>Adinetidae</taxon>
        <taxon>Adineta</taxon>
    </lineage>
</organism>
<sequence length="154" mass="17157">MMLLRFGLLLTMILIKTINGNLGLTALGRCIMSEASTGNRAEQIAMGFACERNANHASNKFPIASVTRLAQDIHAGRISDPTQGANRWYSPNLMPKENERFKCKSPIGSGNIDCNGGLENVCANMKNYKPSWADKNKFISIKDVRSCYFKFYKI</sequence>